<proteinExistence type="predicted"/>
<organism evidence="3 5">
    <name type="scientific">Venturia inaequalis</name>
    <name type="common">Apple scab fungus</name>
    <dbReference type="NCBI Taxonomy" id="5025"/>
    <lineage>
        <taxon>Eukaryota</taxon>
        <taxon>Fungi</taxon>
        <taxon>Dikarya</taxon>
        <taxon>Ascomycota</taxon>
        <taxon>Pezizomycotina</taxon>
        <taxon>Dothideomycetes</taxon>
        <taxon>Pleosporomycetidae</taxon>
        <taxon>Venturiales</taxon>
        <taxon>Venturiaceae</taxon>
        <taxon>Venturia</taxon>
    </lineage>
</organism>
<comment type="caution">
    <text evidence="3">The sequence shown here is derived from an EMBL/GenBank/DDBJ whole genome shotgun (WGS) entry which is preliminary data.</text>
</comment>
<keyword evidence="5" id="KW-1185">Reference proteome</keyword>
<feature type="compositionally biased region" description="Low complexity" evidence="1">
    <location>
        <begin position="232"/>
        <end position="255"/>
    </location>
</feature>
<feature type="region of interest" description="Disordered" evidence="1">
    <location>
        <begin position="229"/>
        <end position="277"/>
    </location>
</feature>
<dbReference type="Proteomes" id="UP000490939">
    <property type="component" value="Unassembled WGS sequence"/>
</dbReference>
<feature type="region of interest" description="Disordered" evidence="1">
    <location>
        <begin position="195"/>
        <end position="215"/>
    </location>
</feature>
<feature type="compositionally biased region" description="Polar residues" evidence="1">
    <location>
        <begin position="105"/>
        <end position="121"/>
    </location>
</feature>
<sequence>MCLTFSTVVGSSRCSKTTTSSYDNSKSSKSSIGSKLDPEPAPSSAEWISSGTTSTSHSHHDATRQEEGQSALSEIEHDLMMGTHQAVVNRRPRNRLSRQPRRQVNKPQQTSPLGQVQNPTDSEMDRQYQEEHASRRPHGRLGRSKAPSDTPSPLISIATSTKQPEPEKKSIFTPSPRAQHASWMDKNPQLAAELREIQPTKKPRVKFSSPTLDTRGKCPGVKKSVYFLDNRTAPSPTQTSSSSASDLSTTSTEATDPPSPRPSTTLPLQNQHPKNCPTFATTFNTMVIHHLRTHWPQPHAPLDIPTREEVLSLIYARLKRLPMGVGREKVNVYDSEEDFIERRALVVAQGVRRDLIQEMGERRRAEERELRREEEERELRRDVETALRYAGGGR</sequence>
<feature type="compositionally biased region" description="Low complexity" evidence="1">
    <location>
        <begin position="15"/>
        <end position="35"/>
    </location>
</feature>
<dbReference type="EMBL" id="WNWR01000006">
    <property type="protein sequence ID" value="KAE9994479.1"/>
    <property type="molecule type" value="Genomic_DNA"/>
</dbReference>
<feature type="compositionally biased region" description="Polar residues" evidence="1">
    <location>
        <begin position="147"/>
        <end position="163"/>
    </location>
</feature>
<evidence type="ECO:0000313" key="4">
    <source>
        <dbReference type="Proteomes" id="UP000447873"/>
    </source>
</evidence>
<dbReference type="AlphaFoldDB" id="A0A8H3ZCX1"/>
<name>A0A8H3ZCX1_VENIN</name>
<feature type="compositionally biased region" description="Polar residues" evidence="1">
    <location>
        <begin position="1"/>
        <end position="14"/>
    </location>
</feature>
<feature type="compositionally biased region" description="Basic residues" evidence="1">
    <location>
        <begin position="90"/>
        <end position="104"/>
    </location>
</feature>
<evidence type="ECO:0000313" key="2">
    <source>
        <dbReference type="EMBL" id="KAE9988276.1"/>
    </source>
</evidence>
<evidence type="ECO:0000256" key="1">
    <source>
        <dbReference type="SAM" id="MobiDB-lite"/>
    </source>
</evidence>
<dbReference type="EMBL" id="WNWS01000009">
    <property type="protein sequence ID" value="KAE9988276.1"/>
    <property type="molecule type" value="Genomic_DNA"/>
</dbReference>
<reference evidence="3 5" key="1">
    <citation type="submission" date="2019-07" db="EMBL/GenBank/DDBJ databases">
        <title>Venturia inaequalis Genome Resource.</title>
        <authorList>
            <person name="Lichtner F.J."/>
        </authorList>
    </citation>
    <scope>NUCLEOTIDE SEQUENCE [LARGE SCALE GENOMIC DNA]</scope>
    <source>
        <strain evidence="2 4">120213</strain>
        <strain evidence="3 5">DMI_063113</strain>
    </source>
</reference>
<evidence type="ECO:0000313" key="3">
    <source>
        <dbReference type="EMBL" id="KAE9994479.1"/>
    </source>
</evidence>
<protein>
    <submittedName>
        <fullName evidence="3">Uncharacterized protein</fullName>
    </submittedName>
</protein>
<evidence type="ECO:0000313" key="5">
    <source>
        <dbReference type="Proteomes" id="UP000490939"/>
    </source>
</evidence>
<accession>A0A8H3ZCX1</accession>
<dbReference type="Proteomes" id="UP000447873">
    <property type="component" value="Unassembled WGS sequence"/>
</dbReference>
<feature type="region of interest" description="Disordered" evidence="1">
    <location>
        <begin position="1"/>
        <end position="181"/>
    </location>
</feature>
<gene>
    <name evidence="3" type="ORF">EG327_009157</name>
    <name evidence="2" type="ORF">EG328_011649</name>
</gene>
<feature type="compositionally biased region" description="Basic and acidic residues" evidence="1">
    <location>
        <begin position="123"/>
        <end position="134"/>
    </location>
</feature>
<dbReference type="OrthoDB" id="3940607at2759"/>
<feature type="compositionally biased region" description="Basic and acidic residues" evidence="1">
    <location>
        <begin position="58"/>
        <end position="67"/>
    </location>
</feature>